<proteinExistence type="predicted"/>
<dbReference type="STRING" id="1095630.A0A2J6SYB9"/>
<dbReference type="SUPFAM" id="SSF52151">
    <property type="entry name" value="FabD/lysophospholipase-like"/>
    <property type="match status" value="1"/>
</dbReference>
<dbReference type="Proteomes" id="UP000235371">
    <property type="component" value="Unassembled WGS sequence"/>
</dbReference>
<dbReference type="RefSeq" id="XP_024732658.1">
    <property type="nucleotide sequence ID" value="XM_024875449.1"/>
</dbReference>
<dbReference type="InParanoid" id="A0A2J6SYB9"/>
<dbReference type="Gene3D" id="3.40.1090.10">
    <property type="entry name" value="Cytosolic phospholipase A2 catalytic domain"/>
    <property type="match status" value="1"/>
</dbReference>
<dbReference type="EMBL" id="KZ613854">
    <property type="protein sequence ID" value="PMD55754.1"/>
    <property type="molecule type" value="Genomic_DNA"/>
</dbReference>
<accession>A0A2J6SYB9</accession>
<dbReference type="InterPro" id="IPR016035">
    <property type="entry name" value="Acyl_Trfase/lysoPLipase"/>
</dbReference>
<dbReference type="OrthoDB" id="1658288at2759"/>
<feature type="non-terminal residue" evidence="1">
    <location>
        <position position="1"/>
    </location>
</feature>
<dbReference type="GeneID" id="36583529"/>
<evidence type="ECO:0000313" key="1">
    <source>
        <dbReference type="EMBL" id="PMD55754.1"/>
    </source>
</evidence>
<name>A0A2J6SYB9_9HELO</name>
<reference evidence="1 2" key="1">
    <citation type="submission" date="2016-04" db="EMBL/GenBank/DDBJ databases">
        <title>A degradative enzymes factory behind the ericoid mycorrhizal symbiosis.</title>
        <authorList>
            <consortium name="DOE Joint Genome Institute"/>
            <person name="Martino E."/>
            <person name="Morin E."/>
            <person name="Grelet G."/>
            <person name="Kuo A."/>
            <person name="Kohler A."/>
            <person name="Daghino S."/>
            <person name="Barry K."/>
            <person name="Choi C."/>
            <person name="Cichocki N."/>
            <person name="Clum A."/>
            <person name="Copeland A."/>
            <person name="Hainaut M."/>
            <person name="Haridas S."/>
            <person name="Labutti K."/>
            <person name="Lindquist E."/>
            <person name="Lipzen A."/>
            <person name="Khouja H.-R."/>
            <person name="Murat C."/>
            <person name="Ohm R."/>
            <person name="Olson A."/>
            <person name="Spatafora J."/>
            <person name="Veneault-Fourrey C."/>
            <person name="Henrissat B."/>
            <person name="Grigoriev I."/>
            <person name="Martin F."/>
            <person name="Perotto S."/>
        </authorList>
    </citation>
    <scope>NUCLEOTIDE SEQUENCE [LARGE SCALE GENOMIC DNA]</scope>
    <source>
        <strain evidence="1 2">E</strain>
    </source>
</reference>
<gene>
    <name evidence="1" type="ORF">K444DRAFT_537190</name>
</gene>
<protein>
    <submittedName>
        <fullName evidence="1">Uncharacterized protein</fullName>
    </submittedName>
</protein>
<dbReference type="AlphaFoldDB" id="A0A2J6SYB9"/>
<organism evidence="1 2">
    <name type="scientific">Hyaloscypha bicolor E</name>
    <dbReference type="NCBI Taxonomy" id="1095630"/>
    <lineage>
        <taxon>Eukaryota</taxon>
        <taxon>Fungi</taxon>
        <taxon>Dikarya</taxon>
        <taxon>Ascomycota</taxon>
        <taxon>Pezizomycotina</taxon>
        <taxon>Leotiomycetes</taxon>
        <taxon>Helotiales</taxon>
        <taxon>Hyaloscyphaceae</taxon>
        <taxon>Hyaloscypha</taxon>
        <taxon>Hyaloscypha bicolor</taxon>
    </lineage>
</organism>
<sequence>SLDGGGIRGISILVVLEEVLHRLQQAENLSSVPVPPDYFDFICGTSHLIIGATHQTAGSTPIQNAYSGFGG</sequence>
<keyword evidence="2" id="KW-1185">Reference proteome</keyword>
<evidence type="ECO:0000313" key="2">
    <source>
        <dbReference type="Proteomes" id="UP000235371"/>
    </source>
</evidence>